<sequence length="79" mass="8857">MVNTKIKSVHHALGELAGRVPELEWGMVRLCREVLEDCAEQVENMEREWSPAARLETLEVCAGGCLCREKGEQVEAQTC</sequence>
<dbReference type="OrthoDB" id="5461010at2"/>
<dbReference type="Proteomes" id="UP000198771">
    <property type="component" value="Unassembled WGS sequence"/>
</dbReference>
<dbReference type="EMBL" id="FMXO01000001">
    <property type="protein sequence ID" value="SDB03498.1"/>
    <property type="molecule type" value="Genomic_DNA"/>
</dbReference>
<dbReference type="STRING" id="617002.SAMN05660653_00156"/>
<dbReference type="RefSeq" id="WP_092116228.1">
    <property type="nucleotide sequence ID" value="NZ_FMXO01000001.1"/>
</dbReference>
<proteinExistence type="predicted"/>
<gene>
    <name evidence="1" type="ORF">SAMN05660653_00156</name>
</gene>
<dbReference type="AlphaFoldDB" id="A0A1G6A4Z9"/>
<evidence type="ECO:0000313" key="2">
    <source>
        <dbReference type="Proteomes" id="UP000198771"/>
    </source>
</evidence>
<name>A0A1G6A4Z9_9BACT</name>
<protein>
    <submittedName>
        <fullName evidence="1">Uncharacterized protein</fullName>
    </submittedName>
</protein>
<organism evidence="1 2">
    <name type="scientific">Desulfonatronum thiosulfatophilum</name>
    <dbReference type="NCBI Taxonomy" id="617002"/>
    <lineage>
        <taxon>Bacteria</taxon>
        <taxon>Pseudomonadati</taxon>
        <taxon>Thermodesulfobacteriota</taxon>
        <taxon>Desulfovibrionia</taxon>
        <taxon>Desulfovibrionales</taxon>
        <taxon>Desulfonatronaceae</taxon>
        <taxon>Desulfonatronum</taxon>
    </lineage>
</organism>
<accession>A0A1G6A4Z9</accession>
<evidence type="ECO:0000313" key="1">
    <source>
        <dbReference type="EMBL" id="SDB03498.1"/>
    </source>
</evidence>
<reference evidence="1 2" key="1">
    <citation type="submission" date="2016-10" db="EMBL/GenBank/DDBJ databases">
        <authorList>
            <person name="de Groot N.N."/>
        </authorList>
    </citation>
    <scope>NUCLEOTIDE SEQUENCE [LARGE SCALE GENOMIC DNA]</scope>
    <source>
        <strain evidence="1 2">ASO4-2</strain>
    </source>
</reference>
<keyword evidence="2" id="KW-1185">Reference proteome</keyword>